<dbReference type="Pfam" id="PF00923">
    <property type="entry name" value="TAL_FSA"/>
    <property type="match status" value="1"/>
</dbReference>
<reference evidence="3" key="1">
    <citation type="submission" date="2017-09" db="EMBL/GenBank/DDBJ databases">
        <title>Depth-based differentiation of microbial function through sediment-hosted aquifers and enrichment of novel symbionts in the deep terrestrial subsurface.</title>
        <authorList>
            <person name="Probst A.J."/>
            <person name="Ladd B."/>
            <person name="Jarett J.K."/>
            <person name="Geller-Mcgrath D.E."/>
            <person name="Sieber C.M.K."/>
            <person name="Emerson J.B."/>
            <person name="Anantharaman K."/>
            <person name="Thomas B.C."/>
            <person name="Malmstrom R."/>
            <person name="Stieglmeier M."/>
            <person name="Klingl A."/>
            <person name="Woyke T."/>
            <person name="Ryan C.M."/>
            <person name="Banfield J.F."/>
        </authorList>
    </citation>
    <scope>NUCLEOTIDE SEQUENCE [LARGE SCALE GENOMIC DNA]</scope>
</reference>
<evidence type="ECO:0000313" key="2">
    <source>
        <dbReference type="EMBL" id="PIZ94575.1"/>
    </source>
</evidence>
<dbReference type="InterPro" id="IPR013785">
    <property type="entry name" value="Aldolase_TIM"/>
</dbReference>
<dbReference type="InterPro" id="IPR001585">
    <property type="entry name" value="TAL/FSA"/>
</dbReference>
<organism evidence="2 3">
    <name type="scientific">Candidatus Magasanikbacteria bacterium CG_4_10_14_0_2_um_filter_37_12</name>
    <dbReference type="NCBI Taxonomy" id="1974637"/>
    <lineage>
        <taxon>Bacteria</taxon>
        <taxon>Candidatus Magasanikiibacteriota</taxon>
    </lineage>
</organism>
<dbReference type="EMBL" id="PFPK01000039">
    <property type="protein sequence ID" value="PIZ94575.1"/>
    <property type="molecule type" value="Genomic_DNA"/>
</dbReference>
<comment type="caution">
    <text evidence="2">The sequence shown here is derived from an EMBL/GenBank/DDBJ whole genome shotgun (WGS) entry which is preliminary data.</text>
</comment>
<accession>A0A2M7V787</accession>
<dbReference type="PANTHER" id="PTHR10683">
    <property type="entry name" value="TRANSALDOLASE"/>
    <property type="match status" value="1"/>
</dbReference>
<dbReference type="Proteomes" id="UP000228568">
    <property type="component" value="Unassembled WGS sequence"/>
</dbReference>
<sequence>MQRSANLKTKIFLDSGSAEHTKIILNKLGFLDGQTTNPTYFIKSNPEVKKMIEEGHKFTKEELLGKYKILANEISALVPNGSVSIEVYADKNSTAEDLLTQAHEMNQWIPNAHIKLPIIPAGLETAGKLIAEGIRVNMTLCFSQAQGAAVYMATRDAKPGQVFLSPFISRLDKIGQNGFDLLLNIQKMFHALESPVEILAASVHSVYDIAHVIEKGMDIITIPYDDVSPWVESGMPFSTSGLEPKDTSGLAEISYEDLDLSADWRSFDITHELTDVGLQQFADDWNGVLAG</sequence>
<evidence type="ECO:0000256" key="1">
    <source>
        <dbReference type="ARBA" id="ARBA00023270"/>
    </source>
</evidence>
<evidence type="ECO:0000313" key="3">
    <source>
        <dbReference type="Proteomes" id="UP000228568"/>
    </source>
</evidence>
<dbReference type="SUPFAM" id="SSF51569">
    <property type="entry name" value="Aldolase"/>
    <property type="match status" value="1"/>
</dbReference>
<name>A0A2M7V787_9BACT</name>
<protein>
    <submittedName>
        <fullName evidence="2">Transaldolase</fullName>
    </submittedName>
</protein>
<dbReference type="AlphaFoldDB" id="A0A2M7V787"/>
<dbReference type="PANTHER" id="PTHR10683:SF40">
    <property type="entry name" value="FRUCTOSE-6-PHOSPHATE ALDOLASE 1-RELATED"/>
    <property type="match status" value="1"/>
</dbReference>
<proteinExistence type="predicted"/>
<keyword evidence="1" id="KW-0704">Schiff base</keyword>
<dbReference type="Gene3D" id="3.20.20.70">
    <property type="entry name" value="Aldolase class I"/>
    <property type="match status" value="1"/>
</dbReference>
<gene>
    <name evidence="2" type="ORF">COX81_03245</name>
</gene>
<dbReference type="GO" id="GO:0005975">
    <property type="term" value="P:carbohydrate metabolic process"/>
    <property type="evidence" value="ECO:0007669"/>
    <property type="project" value="InterPro"/>
</dbReference>